<dbReference type="PANTHER" id="PTHR13779:SF7">
    <property type="entry name" value="ATPASE WRNIP1"/>
    <property type="match status" value="1"/>
</dbReference>
<organism evidence="5 6">
    <name type="scientific">Candidatus Nanogingivalis gingivitcus</name>
    <dbReference type="NCBI Taxonomy" id="2171992"/>
    <lineage>
        <taxon>Bacteria</taxon>
        <taxon>Candidatus Saccharimonadota</taxon>
        <taxon>Candidatus Nanosyncoccalia</taxon>
        <taxon>Candidatus Nanogingivales</taxon>
        <taxon>Candidatus Nanogingivalaceae</taxon>
        <taxon>Candidatus Nanogingivalis</taxon>
    </lineage>
</organism>
<evidence type="ECO:0000313" key="5">
    <source>
        <dbReference type="EMBL" id="RYC72653.1"/>
    </source>
</evidence>
<comment type="similarity">
    <text evidence="1">Belongs to the AAA ATPase family. RarA/MGS1/WRNIP1 subfamily.</text>
</comment>
<name>A0ABY0FI94_9BACT</name>
<dbReference type="Gene3D" id="1.10.8.60">
    <property type="match status" value="1"/>
</dbReference>
<reference evidence="5 6" key="1">
    <citation type="journal article" date="2018" name="bioRxiv">
        <title>Evidence of independent acquisition and adaption of ultra-small bacteria to human hosts across the highly diverse yet reduced genomes of the phylum Saccharibacteria.</title>
        <authorList>
            <person name="McLean J.S."/>
            <person name="Bor B."/>
            <person name="To T.T."/>
            <person name="Liu Q."/>
            <person name="Kearns K.A."/>
            <person name="Solden L.M."/>
            <person name="Wrighton K.C."/>
            <person name="He X."/>
            <person name="Shi W."/>
        </authorList>
    </citation>
    <scope>NUCLEOTIDE SEQUENCE [LARGE SCALE GENOMIC DNA]</scope>
    <source>
        <strain evidence="5 6">TM7_CMJM_G6_1_HOT_870</strain>
    </source>
</reference>
<dbReference type="Gene3D" id="3.40.50.300">
    <property type="entry name" value="P-loop containing nucleotide triphosphate hydrolases"/>
    <property type="match status" value="1"/>
</dbReference>
<keyword evidence="2" id="KW-0547">Nucleotide-binding</keyword>
<evidence type="ECO:0000256" key="2">
    <source>
        <dbReference type="ARBA" id="ARBA00022741"/>
    </source>
</evidence>
<dbReference type="InterPro" id="IPR003593">
    <property type="entry name" value="AAA+_ATPase"/>
</dbReference>
<feature type="domain" description="AAA+ ATPase" evidence="4">
    <location>
        <begin position="36"/>
        <end position="152"/>
    </location>
</feature>
<evidence type="ECO:0000259" key="4">
    <source>
        <dbReference type="SMART" id="SM00382"/>
    </source>
</evidence>
<dbReference type="Proteomes" id="UP001190925">
    <property type="component" value="Unassembled WGS sequence"/>
</dbReference>
<evidence type="ECO:0000256" key="1">
    <source>
        <dbReference type="ARBA" id="ARBA00008959"/>
    </source>
</evidence>
<dbReference type="Pfam" id="PF16193">
    <property type="entry name" value="AAA_assoc_2"/>
    <property type="match status" value="1"/>
</dbReference>
<reference evidence="5 6" key="2">
    <citation type="journal article" date="2020" name="Cell Rep.">
        <title>Acquisition and Adaptation of Ultra-small Parasitic Reduced Genome Bacteria to Mammalian Hosts.</title>
        <authorList>
            <person name="McLean J.S."/>
            <person name="Bor B."/>
            <person name="Kerns K.A."/>
            <person name="Liu Q."/>
            <person name="To T.T."/>
            <person name="Solden L."/>
            <person name="Hendrickson E.L."/>
            <person name="Wrighton K."/>
            <person name="Shi W."/>
            <person name="He X."/>
        </authorList>
    </citation>
    <scope>NUCLEOTIDE SEQUENCE [LARGE SCALE GENOMIC DNA]</scope>
    <source>
        <strain evidence="5 6">TM7_CMJM_G6_1_HOT_870</strain>
    </source>
</reference>
<dbReference type="CDD" id="cd00009">
    <property type="entry name" value="AAA"/>
    <property type="match status" value="1"/>
</dbReference>
<dbReference type="Gene3D" id="1.20.272.10">
    <property type="match status" value="1"/>
</dbReference>
<dbReference type="SUPFAM" id="SSF48019">
    <property type="entry name" value="post-AAA+ oligomerization domain-like"/>
    <property type="match status" value="1"/>
</dbReference>
<dbReference type="InterPro" id="IPR008921">
    <property type="entry name" value="DNA_pol3_clamp-load_cplx_C"/>
</dbReference>
<evidence type="ECO:0000256" key="3">
    <source>
        <dbReference type="ARBA" id="ARBA00022840"/>
    </source>
</evidence>
<dbReference type="InterPro" id="IPR003959">
    <property type="entry name" value="ATPase_AAA_core"/>
</dbReference>
<dbReference type="InterPro" id="IPR027417">
    <property type="entry name" value="P-loop_NTPase"/>
</dbReference>
<dbReference type="PANTHER" id="PTHR13779">
    <property type="entry name" value="WERNER HELICASE-INTERACTING PROTEIN 1 FAMILY MEMBER"/>
    <property type="match status" value="1"/>
</dbReference>
<proteinExistence type="inferred from homology"/>
<evidence type="ECO:0000313" key="6">
    <source>
        <dbReference type="Proteomes" id="UP001190925"/>
    </source>
</evidence>
<dbReference type="InterPro" id="IPR021886">
    <property type="entry name" value="MgsA_C"/>
</dbReference>
<keyword evidence="6" id="KW-1185">Reference proteome</keyword>
<protein>
    <submittedName>
        <fullName evidence="5">AAA domain-containing protein</fullName>
    </submittedName>
</protein>
<gene>
    <name evidence="5" type="ORF">G6CMJM_00302</name>
</gene>
<dbReference type="Pfam" id="PF12002">
    <property type="entry name" value="MgsA_C"/>
    <property type="match status" value="1"/>
</dbReference>
<dbReference type="Pfam" id="PF00004">
    <property type="entry name" value="AAA"/>
    <property type="match status" value="1"/>
</dbReference>
<dbReference type="InterPro" id="IPR032423">
    <property type="entry name" value="AAA_assoc_2"/>
</dbReference>
<dbReference type="EMBL" id="PRLK01000004">
    <property type="protein sequence ID" value="RYC72653.1"/>
    <property type="molecule type" value="Genomic_DNA"/>
</dbReference>
<comment type="caution">
    <text evidence="5">The sequence shown here is derived from an EMBL/GenBank/DDBJ whole genome shotgun (WGS) entry which is preliminary data.</text>
</comment>
<dbReference type="Gene3D" id="1.10.3710.10">
    <property type="entry name" value="DNA polymerase III clamp loader subunits, C-terminal domain"/>
    <property type="match status" value="1"/>
</dbReference>
<accession>A0ABY0FI94</accession>
<dbReference type="SUPFAM" id="SSF52540">
    <property type="entry name" value="P-loop containing nucleoside triphosphate hydrolases"/>
    <property type="match status" value="1"/>
</dbReference>
<keyword evidence="3" id="KW-0067">ATP-binding</keyword>
<dbReference type="SMART" id="SM00382">
    <property type="entry name" value="AAA"/>
    <property type="match status" value="1"/>
</dbReference>
<dbReference type="InterPro" id="IPR051314">
    <property type="entry name" value="AAA_ATPase_RarA/MGS1/WRNIP1"/>
</dbReference>
<sequence length="392" mass="43951">MPLAEKMRPTKLSEVVGQEHLLGDDGILTKIVKNKQPISIIFWGPAGCGKTTLARIIAKEVEADFIELSAVTSGKKDIEEVIKRAEQNWNLRINTIVFVDEIHRFNKSQQDAFLPHVESGLISLIGATTENPAFEVITPLISRSRVLTLKPLEQKNITTLLKRALVKYYPQDKYEEKALEIIAKASSGDARVALGNLDIATKFDNKITLQTLKKTLNNNFIQYDKKGDAHYDNISAFIKSMRGSDVDATCYYLARMLKAGEDPKFIARRMIIFASEDIGLAGNGALSLANSCFDAVTKIGMPEANYVLFHTASALAKCKKSRLTTDIMHKSYKLVNDYPFAQIPLHLRNSTSKITEELGYTKGYEWKANFQHPKGFLPEDIQKILKNKSPRK</sequence>
<dbReference type="CDD" id="cd18139">
    <property type="entry name" value="HLD_clamp_RarA"/>
    <property type="match status" value="1"/>
</dbReference>